<protein>
    <submittedName>
        <fullName evidence="1">Uncharacterized protein</fullName>
    </submittedName>
</protein>
<keyword evidence="2" id="KW-1185">Reference proteome</keyword>
<comment type="caution">
    <text evidence="1">The sequence shown here is derived from an EMBL/GenBank/DDBJ whole genome shotgun (WGS) entry which is preliminary data.</text>
</comment>
<name>A0ACB6SHV3_9PLEO</name>
<organism evidence="1 2">
    <name type="scientific">Macroventuria anomochaeta</name>
    <dbReference type="NCBI Taxonomy" id="301207"/>
    <lineage>
        <taxon>Eukaryota</taxon>
        <taxon>Fungi</taxon>
        <taxon>Dikarya</taxon>
        <taxon>Ascomycota</taxon>
        <taxon>Pezizomycotina</taxon>
        <taxon>Dothideomycetes</taxon>
        <taxon>Pleosporomycetidae</taxon>
        <taxon>Pleosporales</taxon>
        <taxon>Pleosporineae</taxon>
        <taxon>Didymellaceae</taxon>
        <taxon>Macroventuria</taxon>
    </lineage>
</organism>
<evidence type="ECO:0000313" key="2">
    <source>
        <dbReference type="Proteomes" id="UP000799754"/>
    </source>
</evidence>
<gene>
    <name evidence="1" type="ORF">BU25DRAFT_85663</name>
</gene>
<sequence>MSSTNIFSLEAPLPSSIKTYRAAYAEGSQHPVRAFSPSSSPHKYSQSHFARSRSSSPTEVAHSELNASSRLPNPRRFSKSQKARIAGSKKEPECIEALQGEALEYHECLQTLPTLPTLPRSAHNYQPYAPPAPPPILPWTRHNLYQQIINIAPAVFLSCNLTNPVHLASILAHGCEWDVVESVAQGMTPAVLSTSGSKVEGLLVGGLLPEAFELLEAMFRRRYGEKCERAVEEIDVRAEDGSVVMVPAYVFRKA</sequence>
<accession>A0ACB6SHV3</accession>
<reference evidence="1" key="1">
    <citation type="journal article" date="2020" name="Stud. Mycol.">
        <title>101 Dothideomycetes genomes: a test case for predicting lifestyles and emergence of pathogens.</title>
        <authorList>
            <person name="Haridas S."/>
            <person name="Albert R."/>
            <person name="Binder M."/>
            <person name="Bloem J."/>
            <person name="Labutti K."/>
            <person name="Salamov A."/>
            <person name="Andreopoulos B."/>
            <person name="Baker S."/>
            <person name="Barry K."/>
            <person name="Bills G."/>
            <person name="Bluhm B."/>
            <person name="Cannon C."/>
            <person name="Castanera R."/>
            <person name="Culley D."/>
            <person name="Daum C."/>
            <person name="Ezra D."/>
            <person name="Gonzalez J."/>
            <person name="Henrissat B."/>
            <person name="Kuo A."/>
            <person name="Liang C."/>
            <person name="Lipzen A."/>
            <person name="Lutzoni F."/>
            <person name="Magnuson J."/>
            <person name="Mondo S."/>
            <person name="Nolan M."/>
            <person name="Ohm R."/>
            <person name="Pangilinan J."/>
            <person name="Park H.-J."/>
            <person name="Ramirez L."/>
            <person name="Alfaro M."/>
            <person name="Sun H."/>
            <person name="Tritt A."/>
            <person name="Yoshinaga Y."/>
            <person name="Zwiers L.-H."/>
            <person name="Turgeon B."/>
            <person name="Goodwin S."/>
            <person name="Spatafora J."/>
            <person name="Crous P."/>
            <person name="Grigoriev I."/>
        </authorList>
    </citation>
    <scope>NUCLEOTIDE SEQUENCE</scope>
    <source>
        <strain evidence="1">CBS 525.71</strain>
    </source>
</reference>
<evidence type="ECO:0000313" key="1">
    <source>
        <dbReference type="EMBL" id="KAF2632918.1"/>
    </source>
</evidence>
<dbReference type="EMBL" id="MU006702">
    <property type="protein sequence ID" value="KAF2632918.1"/>
    <property type="molecule type" value="Genomic_DNA"/>
</dbReference>
<dbReference type="Proteomes" id="UP000799754">
    <property type="component" value="Unassembled WGS sequence"/>
</dbReference>
<proteinExistence type="predicted"/>